<sequence>MPAESDSSKPVPMQVRLDPELHAKVKDLAEQTDISVNQLVQGVLRWAVENAVHGEPEIRPGFQFVNRREVPGCVFFGRTGTWTREDPEDERTERVGDYGCVFFGLDFSGRGLVRTEHLPGAPDAS</sequence>
<comment type="caution">
    <text evidence="1">The sequence shown here is derived from an EMBL/GenBank/DDBJ whole genome shotgun (WGS) entry which is preliminary data.</text>
</comment>
<evidence type="ECO:0000313" key="1">
    <source>
        <dbReference type="EMBL" id="NNJ26790.1"/>
    </source>
</evidence>
<accession>A0ABX1VFY9</accession>
<dbReference type="EMBL" id="WTPX01000098">
    <property type="protein sequence ID" value="NNJ26790.1"/>
    <property type="molecule type" value="Genomic_DNA"/>
</dbReference>
<dbReference type="Proteomes" id="UP000609651">
    <property type="component" value="Unassembled WGS sequence"/>
</dbReference>
<protein>
    <submittedName>
        <fullName evidence="1">Uncharacterized protein</fullName>
    </submittedName>
</protein>
<dbReference type="RefSeq" id="WP_171188151.1">
    <property type="nucleotide sequence ID" value="NZ_WTPX01000098.1"/>
</dbReference>
<evidence type="ECO:0000313" key="2">
    <source>
        <dbReference type="Proteomes" id="UP000609651"/>
    </source>
</evidence>
<proteinExistence type="predicted"/>
<dbReference type="Pfam" id="PF05534">
    <property type="entry name" value="HicB"/>
    <property type="match status" value="1"/>
</dbReference>
<dbReference type="SUPFAM" id="SSF47598">
    <property type="entry name" value="Ribbon-helix-helix"/>
    <property type="match status" value="1"/>
</dbReference>
<name>A0ABX1VFY9_9PLAN</name>
<reference evidence="1 2" key="1">
    <citation type="journal article" date="2020" name="Syst. Appl. Microbiol.">
        <title>Alienimonas chondri sp. nov., a novel planctomycete isolated from the biofilm of the red alga Chondrus crispus.</title>
        <authorList>
            <person name="Vitorino I."/>
            <person name="Albuquerque L."/>
            <person name="Wiegand S."/>
            <person name="Kallscheuer N."/>
            <person name="da Costa M.S."/>
            <person name="Lobo-da-Cunha A."/>
            <person name="Jogler C."/>
            <person name="Lage O.M."/>
        </authorList>
    </citation>
    <scope>NUCLEOTIDE SEQUENCE [LARGE SCALE GENOMIC DNA]</scope>
    <source>
        <strain evidence="1 2">LzC2</strain>
    </source>
</reference>
<organism evidence="1 2">
    <name type="scientific">Alienimonas chondri</name>
    <dbReference type="NCBI Taxonomy" id="2681879"/>
    <lineage>
        <taxon>Bacteria</taxon>
        <taxon>Pseudomonadati</taxon>
        <taxon>Planctomycetota</taxon>
        <taxon>Planctomycetia</taxon>
        <taxon>Planctomycetales</taxon>
        <taxon>Planctomycetaceae</taxon>
        <taxon>Alienimonas</taxon>
    </lineage>
</organism>
<dbReference type="InterPro" id="IPR008651">
    <property type="entry name" value="Uncharacterised_HicB"/>
</dbReference>
<keyword evidence="2" id="KW-1185">Reference proteome</keyword>
<gene>
    <name evidence="1" type="ORF">LzC2_28830</name>
</gene>
<dbReference type="InterPro" id="IPR010985">
    <property type="entry name" value="Ribbon_hlx_hlx"/>
</dbReference>